<name>A0A4D4M4G0_STRAX</name>
<organism evidence="2 3">
    <name type="scientific">Streptomyces avermitilis</name>
    <dbReference type="NCBI Taxonomy" id="33903"/>
    <lineage>
        <taxon>Bacteria</taxon>
        <taxon>Bacillati</taxon>
        <taxon>Actinomycetota</taxon>
        <taxon>Actinomycetes</taxon>
        <taxon>Kitasatosporales</taxon>
        <taxon>Streptomycetaceae</taxon>
        <taxon>Streptomyces</taxon>
    </lineage>
</organism>
<accession>A0A4D4M4G0</accession>
<protein>
    <submittedName>
        <fullName evidence="2">Uncharacterized protein</fullName>
    </submittedName>
</protein>
<dbReference type="AlphaFoldDB" id="A0A4D4M4G0"/>
<keyword evidence="1" id="KW-0472">Membrane</keyword>
<proteinExistence type="predicted"/>
<keyword evidence="1" id="KW-1133">Transmembrane helix</keyword>
<feature type="transmembrane region" description="Helical" evidence="1">
    <location>
        <begin position="20"/>
        <end position="40"/>
    </location>
</feature>
<dbReference type="EMBL" id="BJHX01000001">
    <property type="protein sequence ID" value="GDY66714.1"/>
    <property type="molecule type" value="Genomic_DNA"/>
</dbReference>
<keyword evidence="1" id="KW-0812">Transmembrane</keyword>
<reference evidence="2 3" key="1">
    <citation type="submission" date="2019-04" db="EMBL/GenBank/DDBJ databases">
        <title>Draft genome sequences of Streptomyces avermitilis NBRC 14893.</title>
        <authorList>
            <person name="Komaki H."/>
            <person name="Tamura T."/>
            <person name="Hosoyama A."/>
        </authorList>
    </citation>
    <scope>NUCLEOTIDE SEQUENCE [LARGE SCALE GENOMIC DNA]</scope>
    <source>
        <strain evidence="2 3">NBRC 14893</strain>
    </source>
</reference>
<evidence type="ECO:0000313" key="2">
    <source>
        <dbReference type="EMBL" id="GDY66714.1"/>
    </source>
</evidence>
<evidence type="ECO:0000256" key="1">
    <source>
        <dbReference type="SAM" id="Phobius"/>
    </source>
</evidence>
<evidence type="ECO:0000313" key="3">
    <source>
        <dbReference type="Proteomes" id="UP000302139"/>
    </source>
</evidence>
<comment type="caution">
    <text evidence="2">The sequence shown here is derived from an EMBL/GenBank/DDBJ whole genome shotgun (WGS) entry which is preliminary data.</text>
</comment>
<sequence length="60" mass="6708">MSTPPEVAGWGRVGVQADMMPPWVFGWSVVRALAVTLRSYGVRSRQPIRWSTHLTLTLTP</sequence>
<dbReference type="Proteomes" id="UP000302139">
    <property type="component" value="Unassembled WGS sequence"/>
</dbReference>
<gene>
    <name evidence="2" type="ORF">SAV14893_061070</name>
</gene>